<dbReference type="InterPro" id="IPR000859">
    <property type="entry name" value="CUB_dom"/>
</dbReference>
<dbReference type="PROSITE" id="PS01180">
    <property type="entry name" value="CUB"/>
    <property type="match status" value="1"/>
</dbReference>
<reference evidence="4" key="1">
    <citation type="submission" date="2021-03" db="EMBL/GenBank/DDBJ databases">
        <authorList>
            <person name="Tran Van P."/>
        </authorList>
    </citation>
    <scope>NUCLEOTIDE SEQUENCE</scope>
</reference>
<comment type="caution">
    <text evidence="4">The sequence shown here is derived from an EMBL/GenBank/DDBJ whole genome shotgun (WGS) entry which is preliminary data.</text>
</comment>
<evidence type="ECO:0000259" key="3">
    <source>
        <dbReference type="PROSITE" id="PS01180"/>
    </source>
</evidence>
<dbReference type="EMBL" id="CAJPIN010059060">
    <property type="protein sequence ID" value="CAG2066790.1"/>
    <property type="molecule type" value="Genomic_DNA"/>
</dbReference>
<comment type="caution">
    <text evidence="2">Lacks conserved residue(s) required for the propagation of feature annotation.</text>
</comment>
<dbReference type="Proteomes" id="UP001153148">
    <property type="component" value="Unassembled WGS sequence"/>
</dbReference>
<dbReference type="CDD" id="cd00041">
    <property type="entry name" value="CUB"/>
    <property type="match status" value="1"/>
</dbReference>
<organism evidence="4 5">
    <name type="scientific">Timema podura</name>
    <name type="common">Walking stick</name>
    <dbReference type="NCBI Taxonomy" id="61482"/>
    <lineage>
        <taxon>Eukaryota</taxon>
        <taxon>Metazoa</taxon>
        <taxon>Ecdysozoa</taxon>
        <taxon>Arthropoda</taxon>
        <taxon>Hexapoda</taxon>
        <taxon>Insecta</taxon>
        <taxon>Pterygota</taxon>
        <taxon>Neoptera</taxon>
        <taxon>Polyneoptera</taxon>
        <taxon>Phasmatodea</taxon>
        <taxon>Timematodea</taxon>
        <taxon>Timematoidea</taxon>
        <taxon>Timematidae</taxon>
        <taxon>Timema</taxon>
    </lineage>
</organism>
<protein>
    <recommendedName>
        <fullName evidence="3">CUB domain-containing protein</fullName>
    </recommendedName>
</protein>
<evidence type="ECO:0000256" key="1">
    <source>
        <dbReference type="ARBA" id="ARBA00023157"/>
    </source>
</evidence>
<sequence>IHDGSGAGDHMIGRYCGDKLPKNGTIISTHNYLYLWFRSDYSRVGEGFELTWNSTEPRKTK</sequence>
<dbReference type="Pfam" id="PF00431">
    <property type="entry name" value="CUB"/>
    <property type="match status" value="1"/>
</dbReference>
<name>A0ABN7PG92_TIMPD</name>
<dbReference type="InterPro" id="IPR035914">
    <property type="entry name" value="Sperma_CUB_dom_sf"/>
</dbReference>
<gene>
    <name evidence="4" type="ORF">TPAB3V08_LOCUS13733</name>
</gene>
<keyword evidence="1" id="KW-1015">Disulfide bond</keyword>
<evidence type="ECO:0000256" key="2">
    <source>
        <dbReference type="PROSITE-ProRule" id="PRU00059"/>
    </source>
</evidence>
<accession>A0ABN7PG92</accession>
<keyword evidence="5" id="KW-1185">Reference proteome</keyword>
<dbReference type="SUPFAM" id="SSF49854">
    <property type="entry name" value="Spermadhesin, CUB domain"/>
    <property type="match status" value="1"/>
</dbReference>
<evidence type="ECO:0000313" key="5">
    <source>
        <dbReference type="Proteomes" id="UP001153148"/>
    </source>
</evidence>
<feature type="domain" description="CUB" evidence="3">
    <location>
        <begin position="1"/>
        <end position="55"/>
    </location>
</feature>
<dbReference type="Gene3D" id="2.60.120.290">
    <property type="entry name" value="Spermadhesin, CUB domain"/>
    <property type="match status" value="1"/>
</dbReference>
<feature type="non-terminal residue" evidence="4">
    <location>
        <position position="1"/>
    </location>
</feature>
<evidence type="ECO:0000313" key="4">
    <source>
        <dbReference type="EMBL" id="CAG2066790.1"/>
    </source>
</evidence>
<proteinExistence type="predicted"/>